<dbReference type="Proteomes" id="UP000298049">
    <property type="component" value="Chromosome"/>
</dbReference>
<dbReference type="NCBIfam" id="TIGR00527">
    <property type="entry name" value="gcvH"/>
    <property type="match status" value="1"/>
</dbReference>
<dbReference type="Pfam" id="PF01597">
    <property type="entry name" value="GCV_H"/>
    <property type="match status" value="1"/>
</dbReference>
<dbReference type="RefSeq" id="WP_136546841.1">
    <property type="nucleotide sequence ID" value="NZ_CP031093.1"/>
</dbReference>
<accession>A0A4P7XEQ5</accession>
<dbReference type="GO" id="GO:0005960">
    <property type="term" value="C:glycine cleavage complex"/>
    <property type="evidence" value="ECO:0007669"/>
    <property type="project" value="InterPro"/>
</dbReference>
<protein>
    <recommendedName>
        <fullName evidence="3">Glycine cleavage system H protein</fullName>
    </recommendedName>
</protein>
<keyword evidence="2 3" id="KW-0450">Lipoyl</keyword>
<dbReference type="PANTHER" id="PTHR11715:SF3">
    <property type="entry name" value="GLYCINE CLEAVAGE SYSTEM H PROTEIN-RELATED"/>
    <property type="match status" value="1"/>
</dbReference>
<evidence type="ECO:0000256" key="1">
    <source>
        <dbReference type="ARBA" id="ARBA00009249"/>
    </source>
</evidence>
<evidence type="ECO:0000256" key="3">
    <source>
        <dbReference type="HAMAP-Rule" id="MF_00272"/>
    </source>
</evidence>
<dbReference type="InterPro" id="IPR003016">
    <property type="entry name" value="2-oxoA_DH_lipoyl-BS"/>
</dbReference>
<dbReference type="PANTHER" id="PTHR11715">
    <property type="entry name" value="GLYCINE CLEAVAGE SYSTEM H PROTEIN"/>
    <property type="match status" value="1"/>
</dbReference>
<evidence type="ECO:0000259" key="5">
    <source>
        <dbReference type="PROSITE" id="PS50968"/>
    </source>
</evidence>
<gene>
    <name evidence="3 6" type="primary">gcvH</name>
    <name evidence="6" type="ORF">soil367_03255</name>
</gene>
<comment type="subunit">
    <text evidence="3">The glycine cleavage system is composed of four proteins: P, T, L and H.</text>
</comment>
<organism evidence="6 7">
    <name type="scientific">Hydrocarboniclastica marina</name>
    <dbReference type="NCBI Taxonomy" id="2259620"/>
    <lineage>
        <taxon>Bacteria</taxon>
        <taxon>Pseudomonadati</taxon>
        <taxon>Pseudomonadota</taxon>
        <taxon>Gammaproteobacteria</taxon>
        <taxon>Alteromonadales</taxon>
        <taxon>Alteromonadaceae</taxon>
        <taxon>Hydrocarboniclastica</taxon>
    </lineage>
</organism>
<dbReference type="EMBL" id="CP031093">
    <property type="protein sequence ID" value="QCF25033.1"/>
    <property type="molecule type" value="Genomic_DNA"/>
</dbReference>
<dbReference type="GO" id="GO:0005829">
    <property type="term" value="C:cytosol"/>
    <property type="evidence" value="ECO:0007669"/>
    <property type="project" value="TreeGrafter"/>
</dbReference>
<sequence>MSKVPGDLRYNATHQWVRLEGDIATVGITDFAQEQLGDVVYVELPEVGDQVTAAEEAGGVESVKSASDIYSPVSGEVVDINGALEDSPEIVNESPYQDGWLFKLRLDGATLPADLLTAESYSELLPAK</sequence>
<dbReference type="HAMAP" id="MF_00272">
    <property type="entry name" value="GcvH"/>
    <property type="match status" value="1"/>
</dbReference>
<comment type="cofactor">
    <cofactor evidence="3">
        <name>(R)-lipoate</name>
        <dbReference type="ChEBI" id="CHEBI:83088"/>
    </cofactor>
    <text evidence="3">Binds 1 lipoyl cofactor covalently.</text>
</comment>
<dbReference type="PROSITE" id="PS00189">
    <property type="entry name" value="LIPOYL"/>
    <property type="match status" value="1"/>
</dbReference>
<dbReference type="InterPro" id="IPR002930">
    <property type="entry name" value="GCV_H"/>
</dbReference>
<dbReference type="Gene3D" id="2.40.50.100">
    <property type="match status" value="1"/>
</dbReference>
<keyword evidence="7" id="KW-1185">Reference proteome</keyword>
<dbReference type="AlphaFoldDB" id="A0A4P7XEQ5"/>
<dbReference type="InterPro" id="IPR011053">
    <property type="entry name" value="Single_hybrid_motif"/>
</dbReference>
<dbReference type="InterPro" id="IPR000089">
    <property type="entry name" value="Biotin_lipoyl"/>
</dbReference>
<dbReference type="KEGG" id="hmi:soil367_03255"/>
<dbReference type="SUPFAM" id="SSF51230">
    <property type="entry name" value="Single hybrid motif"/>
    <property type="match status" value="1"/>
</dbReference>
<feature type="domain" description="Lipoyl-binding" evidence="5">
    <location>
        <begin position="23"/>
        <end position="105"/>
    </location>
</feature>
<evidence type="ECO:0000256" key="2">
    <source>
        <dbReference type="ARBA" id="ARBA00022823"/>
    </source>
</evidence>
<feature type="modified residue" description="N6-lipoyllysine" evidence="3 4">
    <location>
        <position position="64"/>
    </location>
</feature>
<name>A0A4P7XEQ5_9ALTE</name>
<dbReference type="PROSITE" id="PS50968">
    <property type="entry name" value="BIOTINYL_LIPOYL"/>
    <property type="match status" value="1"/>
</dbReference>
<dbReference type="OrthoDB" id="9796712at2"/>
<dbReference type="InterPro" id="IPR017453">
    <property type="entry name" value="GCV_H_sub"/>
</dbReference>
<comment type="function">
    <text evidence="3">The glycine cleavage system catalyzes the degradation of glycine. The H protein shuttles the methylamine group of glycine from the P protein to the T protein.</text>
</comment>
<dbReference type="GO" id="GO:0009249">
    <property type="term" value="P:protein lipoylation"/>
    <property type="evidence" value="ECO:0007669"/>
    <property type="project" value="TreeGrafter"/>
</dbReference>
<evidence type="ECO:0000256" key="4">
    <source>
        <dbReference type="PIRSR" id="PIRSR617453-50"/>
    </source>
</evidence>
<dbReference type="GO" id="GO:0019464">
    <property type="term" value="P:glycine decarboxylation via glycine cleavage system"/>
    <property type="evidence" value="ECO:0007669"/>
    <property type="project" value="UniProtKB-UniRule"/>
</dbReference>
<proteinExistence type="inferred from homology"/>
<dbReference type="InterPro" id="IPR033753">
    <property type="entry name" value="GCV_H/Fam206"/>
</dbReference>
<dbReference type="CDD" id="cd06848">
    <property type="entry name" value="GCS_H"/>
    <property type="match status" value="1"/>
</dbReference>
<comment type="similarity">
    <text evidence="1 3">Belongs to the GcvH family.</text>
</comment>
<evidence type="ECO:0000313" key="7">
    <source>
        <dbReference type="Proteomes" id="UP000298049"/>
    </source>
</evidence>
<evidence type="ECO:0000313" key="6">
    <source>
        <dbReference type="EMBL" id="QCF25033.1"/>
    </source>
</evidence>
<reference evidence="6 7" key="1">
    <citation type="submission" date="2018-07" db="EMBL/GenBank/DDBJ databases">
        <title>Marsedoiliclastica nanhaica gen. nov. sp. nov., a novel marine hydrocarbonoclastic bacterium isolated from an in-situ enriched hydrocarbon-degrading consortium in deep-sea sediment.</title>
        <authorList>
            <person name="Dong C."/>
            <person name="Ma T."/>
            <person name="Liu R."/>
            <person name="Shao Z."/>
        </authorList>
    </citation>
    <scope>NUCLEOTIDE SEQUENCE [LARGE SCALE GENOMIC DNA]</scope>
    <source>
        <strain evidence="7">soil36-7</strain>
    </source>
</reference>
<dbReference type="NCBIfam" id="NF002270">
    <property type="entry name" value="PRK01202.1"/>
    <property type="match status" value="1"/>
</dbReference>